<dbReference type="PROSITE" id="PS01187">
    <property type="entry name" value="EGF_CA"/>
    <property type="match status" value="1"/>
</dbReference>
<dbReference type="Gene3D" id="2.40.155.10">
    <property type="entry name" value="Green fluorescent protein"/>
    <property type="match status" value="1"/>
</dbReference>
<evidence type="ECO:0000256" key="11">
    <source>
        <dbReference type="ARBA" id="ARBA00023180"/>
    </source>
</evidence>
<feature type="disulfide bond" evidence="12">
    <location>
        <begin position="956"/>
        <end position="973"/>
    </location>
</feature>
<feature type="chain" id="PRO_5043978736" description="Nidogen-1" evidence="14">
    <location>
        <begin position="19"/>
        <end position="1392"/>
    </location>
</feature>
<gene>
    <name evidence="18" type="ORF">NQ315_007676</name>
</gene>
<dbReference type="SUPFAM" id="SSF57184">
    <property type="entry name" value="Growth factor receptor domain"/>
    <property type="match status" value="2"/>
</dbReference>
<feature type="disulfide bond" evidence="12">
    <location>
        <begin position="1000"/>
        <end position="1017"/>
    </location>
</feature>
<feature type="domain" description="Nidogen G2 beta-barrel" evidence="16">
    <location>
        <begin position="303"/>
        <end position="529"/>
    </location>
</feature>
<dbReference type="InterPro" id="IPR011042">
    <property type="entry name" value="6-blade_b-propeller_TolB-like"/>
</dbReference>
<dbReference type="InterPro" id="IPR018097">
    <property type="entry name" value="EGF_Ca-bd_CS"/>
</dbReference>
<keyword evidence="11" id="KW-0325">Glycoprotein</keyword>
<keyword evidence="5 14" id="KW-0732">Signal</keyword>
<feature type="domain" description="EGF-like" evidence="15">
    <location>
        <begin position="814"/>
        <end position="856"/>
    </location>
</feature>
<evidence type="ECO:0000256" key="7">
    <source>
        <dbReference type="ARBA" id="ARBA00022837"/>
    </source>
</evidence>
<dbReference type="Pfam" id="PF07645">
    <property type="entry name" value="EGF_CA"/>
    <property type="match status" value="2"/>
</dbReference>
<dbReference type="PANTHER" id="PTHR24050">
    <property type="entry name" value="PA14 DOMAIN-CONTAINING PROTEIN"/>
    <property type="match status" value="1"/>
</dbReference>
<dbReference type="CDD" id="cd00054">
    <property type="entry name" value="EGF_CA"/>
    <property type="match status" value="1"/>
</dbReference>
<dbReference type="Pfam" id="PF00058">
    <property type="entry name" value="Ldl_recept_b"/>
    <property type="match status" value="3"/>
</dbReference>
<feature type="domain" description="EGF-like" evidence="15">
    <location>
        <begin position="569"/>
        <end position="609"/>
    </location>
</feature>
<evidence type="ECO:0000259" key="16">
    <source>
        <dbReference type="PROSITE" id="PS50993"/>
    </source>
</evidence>
<dbReference type="InterPro" id="IPR000033">
    <property type="entry name" value="LDLR_classB_rpt"/>
</dbReference>
<reference evidence="18 19" key="1">
    <citation type="journal article" date="2023" name="Insect Mol. Biol.">
        <title>Genome sequencing provides insights into the evolution of gene families encoding plant cell wall-degrading enzymes in longhorned beetles.</title>
        <authorList>
            <person name="Shin N.R."/>
            <person name="Okamura Y."/>
            <person name="Kirsch R."/>
            <person name="Pauchet Y."/>
        </authorList>
    </citation>
    <scope>NUCLEOTIDE SEQUENCE [LARGE SCALE GENOMIC DNA]</scope>
    <source>
        <strain evidence="18">EAD_L_NR</strain>
    </source>
</reference>
<feature type="domain" description="EGF-like" evidence="15">
    <location>
        <begin position="524"/>
        <end position="562"/>
    </location>
</feature>
<feature type="domain" description="EGF-like" evidence="15">
    <location>
        <begin position="610"/>
        <end position="648"/>
    </location>
</feature>
<dbReference type="PROSITE" id="PS50026">
    <property type="entry name" value="EGF_3"/>
    <property type="match status" value="9"/>
</dbReference>
<dbReference type="PROSITE" id="PS51120">
    <property type="entry name" value="LDLRB"/>
    <property type="match status" value="3"/>
</dbReference>
<dbReference type="PROSITE" id="PS50993">
    <property type="entry name" value="NIDOGEN_G2"/>
    <property type="match status" value="1"/>
</dbReference>
<feature type="domain" description="EGF-like" evidence="15">
    <location>
        <begin position="990"/>
        <end position="1029"/>
    </location>
</feature>
<feature type="repeat" description="LDL-receptor class B" evidence="13">
    <location>
        <begin position="1212"/>
        <end position="1257"/>
    </location>
</feature>
<evidence type="ECO:0000259" key="15">
    <source>
        <dbReference type="PROSITE" id="PS50026"/>
    </source>
</evidence>
<feature type="domain" description="NIDO" evidence="17">
    <location>
        <begin position="93"/>
        <end position="243"/>
    </location>
</feature>
<organism evidence="18 19">
    <name type="scientific">Exocentrus adspersus</name>
    <dbReference type="NCBI Taxonomy" id="1586481"/>
    <lineage>
        <taxon>Eukaryota</taxon>
        <taxon>Metazoa</taxon>
        <taxon>Ecdysozoa</taxon>
        <taxon>Arthropoda</taxon>
        <taxon>Hexapoda</taxon>
        <taxon>Insecta</taxon>
        <taxon>Pterygota</taxon>
        <taxon>Neoptera</taxon>
        <taxon>Endopterygota</taxon>
        <taxon>Coleoptera</taxon>
        <taxon>Polyphaga</taxon>
        <taxon>Cucujiformia</taxon>
        <taxon>Chrysomeloidea</taxon>
        <taxon>Cerambycidae</taxon>
        <taxon>Lamiinae</taxon>
        <taxon>Acanthocinini</taxon>
        <taxon>Exocentrus</taxon>
    </lineage>
</organism>
<dbReference type="GO" id="GO:0007160">
    <property type="term" value="P:cell-matrix adhesion"/>
    <property type="evidence" value="ECO:0007669"/>
    <property type="project" value="InterPro"/>
</dbReference>
<dbReference type="InterPro" id="IPR003886">
    <property type="entry name" value="NIDO_dom"/>
</dbReference>
<evidence type="ECO:0000256" key="13">
    <source>
        <dbReference type="PROSITE-ProRule" id="PRU00461"/>
    </source>
</evidence>
<comment type="subcellular location">
    <subcellularLocation>
        <location evidence="1">Secreted</location>
        <location evidence="1">Extracellular space</location>
        <location evidence="1">Extracellular matrix</location>
        <location evidence="1">Basement membrane</location>
    </subcellularLocation>
</comment>
<dbReference type="GO" id="GO:0005509">
    <property type="term" value="F:calcium ion binding"/>
    <property type="evidence" value="ECO:0007669"/>
    <property type="project" value="InterPro"/>
</dbReference>
<evidence type="ECO:0000313" key="19">
    <source>
        <dbReference type="Proteomes" id="UP001159042"/>
    </source>
</evidence>
<feature type="disulfide bond" evidence="12">
    <location>
        <begin position="824"/>
        <end position="841"/>
    </location>
</feature>
<evidence type="ECO:0000256" key="9">
    <source>
        <dbReference type="ARBA" id="ARBA00022889"/>
    </source>
</evidence>
<feature type="domain" description="EGF-like" evidence="15">
    <location>
        <begin position="947"/>
        <end position="988"/>
    </location>
</feature>
<dbReference type="SUPFAM" id="SSF57196">
    <property type="entry name" value="EGF/Laminin"/>
    <property type="match status" value="1"/>
</dbReference>
<dbReference type="SMART" id="SM00539">
    <property type="entry name" value="NIDO"/>
    <property type="match status" value="1"/>
</dbReference>
<dbReference type="EMBL" id="JANEYG010000006">
    <property type="protein sequence ID" value="KAJ8922644.1"/>
    <property type="molecule type" value="Genomic_DNA"/>
</dbReference>
<dbReference type="GO" id="GO:0005604">
    <property type="term" value="C:basement membrane"/>
    <property type="evidence" value="ECO:0007669"/>
    <property type="project" value="UniProtKB-SubCell"/>
</dbReference>
<evidence type="ECO:0000256" key="12">
    <source>
        <dbReference type="PROSITE-ProRule" id="PRU00076"/>
    </source>
</evidence>
<dbReference type="SUPFAM" id="SSF54511">
    <property type="entry name" value="GFP-like"/>
    <property type="match status" value="1"/>
</dbReference>
<evidence type="ECO:0000259" key="17">
    <source>
        <dbReference type="PROSITE" id="PS51220"/>
    </source>
</evidence>
<keyword evidence="7" id="KW-0106">Calcium</keyword>
<comment type="caution">
    <text evidence="18">The sequence shown here is derived from an EMBL/GenBank/DDBJ whole genome shotgun (WGS) entry which is preliminary data.</text>
</comment>
<dbReference type="SMART" id="SM00135">
    <property type="entry name" value="LY"/>
    <property type="match status" value="5"/>
</dbReference>
<dbReference type="PROSITE" id="PS51220">
    <property type="entry name" value="NIDO"/>
    <property type="match status" value="1"/>
</dbReference>
<dbReference type="SUPFAM" id="SSF63825">
    <property type="entry name" value="YWTD domain"/>
    <property type="match status" value="1"/>
</dbReference>
<evidence type="ECO:0000256" key="14">
    <source>
        <dbReference type="SAM" id="SignalP"/>
    </source>
</evidence>
<keyword evidence="4 12" id="KW-0245">EGF-like domain</keyword>
<keyword evidence="9" id="KW-0130">Cell adhesion</keyword>
<dbReference type="Gene3D" id="2.10.25.10">
    <property type="entry name" value="Laminin"/>
    <property type="match status" value="8"/>
</dbReference>
<dbReference type="FunFam" id="2.10.25.10:FF:000038">
    <property type="entry name" value="Fibrillin 2"/>
    <property type="match status" value="1"/>
</dbReference>
<dbReference type="Pfam" id="PF12947">
    <property type="entry name" value="EGF_3"/>
    <property type="match status" value="1"/>
</dbReference>
<dbReference type="SMART" id="SM00179">
    <property type="entry name" value="EGF_CA"/>
    <property type="match status" value="3"/>
</dbReference>
<feature type="signal peptide" evidence="14">
    <location>
        <begin position="1"/>
        <end position="18"/>
    </location>
</feature>
<evidence type="ECO:0000313" key="18">
    <source>
        <dbReference type="EMBL" id="KAJ8922644.1"/>
    </source>
</evidence>
<evidence type="ECO:0000256" key="1">
    <source>
        <dbReference type="ARBA" id="ARBA00004302"/>
    </source>
</evidence>
<dbReference type="FunFam" id="2.120.10.30:FF:000241">
    <property type="entry name" value="Low-density lipoprotein receptor-related protein 6"/>
    <property type="match status" value="1"/>
</dbReference>
<feature type="domain" description="EGF-like" evidence="15">
    <location>
        <begin position="1032"/>
        <end position="1073"/>
    </location>
</feature>
<feature type="domain" description="EGF-like" evidence="15">
    <location>
        <begin position="858"/>
        <end position="899"/>
    </location>
</feature>
<evidence type="ECO:0000256" key="5">
    <source>
        <dbReference type="ARBA" id="ARBA00022729"/>
    </source>
</evidence>
<evidence type="ECO:0000256" key="6">
    <source>
        <dbReference type="ARBA" id="ARBA00022737"/>
    </source>
</evidence>
<keyword evidence="3" id="KW-0272">Extracellular matrix</keyword>
<keyword evidence="10 12" id="KW-1015">Disulfide bond</keyword>
<dbReference type="InterPro" id="IPR000152">
    <property type="entry name" value="EGF-type_Asp/Asn_hydroxyl_site"/>
</dbReference>
<dbReference type="Gene3D" id="2.120.10.30">
    <property type="entry name" value="TolB, C-terminal domain"/>
    <property type="match status" value="1"/>
</dbReference>
<dbReference type="PROSITE" id="PS01186">
    <property type="entry name" value="EGF_2"/>
    <property type="match status" value="8"/>
</dbReference>
<dbReference type="InterPro" id="IPR006605">
    <property type="entry name" value="G2_nidogen/fibulin_G2F"/>
</dbReference>
<dbReference type="InterPro" id="IPR009030">
    <property type="entry name" value="Growth_fac_rcpt_cys_sf"/>
</dbReference>
<dbReference type="PANTHER" id="PTHR24050:SF28">
    <property type="entry name" value="UROMODULIN-LIKE"/>
    <property type="match status" value="1"/>
</dbReference>
<feature type="repeat" description="LDL-receptor class B" evidence="13">
    <location>
        <begin position="1126"/>
        <end position="1168"/>
    </location>
</feature>
<evidence type="ECO:0008006" key="20">
    <source>
        <dbReference type="Google" id="ProtNLM"/>
    </source>
</evidence>
<dbReference type="Proteomes" id="UP001159042">
    <property type="component" value="Unassembled WGS sequence"/>
</dbReference>
<feature type="disulfide bond" evidence="12">
    <location>
        <begin position="868"/>
        <end position="885"/>
    </location>
</feature>
<feature type="disulfide bond" evidence="12">
    <location>
        <begin position="661"/>
        <end position="678"/>
    </location>
</feature>
<keyword evidence="19" id="KW-1185">Reference proteome</keyword>
<feature type="domain" description="EGF-like" evidence="15">
    <location>
        <begin position="651"/>
        <end position="692"/>
    </location>
</feature>
<dbReference type="SMART" id="SM00682">
    <property type="entry name" value="G2F"/>
    <property type="match status" value="1"/>
</dbReference>
<dbReference type="Pfam" id="PF07474">
    <property type="entry name" value="G2F"/>
    <property type="match status" value="1"/>
</dbReference>
<dbReference type="InterPro" id="IPR052235">
    <property type="entry name" value="Nephronectin_domain"/>
</dbReference>
<dbReference type="PROSITE" id="PS00010">
    <property type="entry name" value="ASX_HYDROXYL"/>
    <property type="match status" value="1"/>
</dbReference>
<keyword evidence="6" id="KW-0677">Repeat</keyword>
<dbReference type="CDD" id="cd00255">
    <property type="entry name" value="nidG2"/>
    <property type="match status" value="1"/>
</dbReference>
<name>A0AAV8W7Z6_9CUCU</name>
<proteinExistence type="predicted"/>
<evidence type="ECO:0000256" key="8">
    <source>
        <dbReference type="ARBA" id="ARBA00022869"/>
    </source>
</evidence>
<dbReference type="InterPro" id="IPR009017">
    <property type="entry name" value="GFP"/>
</dbReference>
<comment type="caution">
    <text evidence="12">Lacks conserved residue(s) required for the propagation of feature annotation.</text>
</comment>
<dbReference type="InterPro" id="IPR049883">
    <property type="entry name" value="NOTCH1_EGF-like"/>
</dbReference>
<accession>A0AAV8W7Z6</accession>
<keyword evidence="2" id="KW-0964">Secreted</keyword>
<protein>
    <recommendedName>
        <fullName evidence="20">Nidogen-1</fullName>
    </recommendedName>
</protein>
<dbReference type="Pfam" id="PF06119">
    <property type="entry name" value="NIDO"/>
    <property type="match status" value="1"/>
</dbReference>
<dbReference type="InterPro" id="IPR024731">
    <property type="entry name" value="NELL2-like_EGF"/>
</dbReference>
<sequence>MRTITWWLLCFFYANVRSIPVSLLYDHNSPQAVHLPKEDDVSSAEVKLKEPVVFFGVPFETIYVNSNGLLSFQTEIPQFINIQFPLDYPIIAPFYSNVDTRRAGRISYFETEDPVLLQRATEGVHEAFINSADFQATSLFIVTWEGVGYYKEGEDKVNTYQVVIITDGVETYVEFLYPKDGIQWIQGTGDRSGLPDARAQAGIISPDGKLFTLPGSGTEKVRNLDQWSNMDLEGQFLFKVDESEIREPDIDTDTKFSGAPTSCAEASTYCHVQAQCIDYENGICCQCNSRYYGNGRYCVIRDVPLRVNGKVHGKINGERLEGLDLQSYISMADGRAYTAVSKIPSSIGFDMQVLQILGGVIGYLFAKPVKNAVNGYQLTGGVFNHTAVITFLNTSQVVRIKQKYLGLDVFDQLRLEADIQGDIPSLPDGSKVVIDEYQEQYTLTNLGVIQMTSQRSFRYVTVTGEELVQQYSVEQTFLFDYCKYENKSVGESWKLKVGKNFISYETREQLVRYGLSNKITPLGDFDPCEEGRSQCTANSACVVENDSFRCVCNPGYQQYYTGSETTCGDINECQTGQHECDYNAVCINAIGGYSCQCNPGFEGTGYVCENARSCTNVTCTENAECVESNDVAMCRCLTGFSGDGQYCKPIASQSCHEANNCSPYGYCSINPENNNYYCGCLPGYSGDGYNCVQVETTTSVAQETTTIAGLAPREVARCLLGVCWCPEGYKVEPGSKYCTPVEEVTYPVDISTVPATEVLEESNNPEVQCYNSSLCFCPTGYSYVRENSSCEVSTRAGQIETMGASNIKRNLPSLFNSCDVLNNCHRDASCLYSEELRTYVCVCNDGFEGDGYTSCEVAYVSCTKLNNCDTHATCTYDDNLGRSKCVCNPGYTGDGYNCTVGDNAARCISDHDCPTTEICALSTAIGRYECICREGYVRDSQHQCVAVTGSCGGGRCVENADCVYDDLYQTYYCACKPGYVGDGITECKEKVVGCDTLNNCGVHAVCKYEEEALTYKCHCKEGFFGDGFNCYAERNCHVDPSMCDPHAVCLTDASRRYICQCSGGYVGNGTVCREISKHEGNFLLVNKGMATLKIPLDEAAKSNMKKAIQVKGYQTAVGLDIDCLEGRVYWSDITGRAIRSSLFNGSDKADFIKDAIGSPEGLAVDWVSRNIYWTDSTNDTIEVANLDSKRRRTLFSTDLVNPRGIAVHPQRGKIFWTDWDRNNPKIEWANADGTDRQIFIRGESVVLPNSLAIDYDTEQLCYADAGAKTIECIHIDTRLKQTIAVNCTYPFGIAVTDKHIYWSDWISKKIEVVDKYTLKRLPSLQVPLGGSGNKLYGLVAVANNCPPLANVCQYYKNQCPPEHICLPNGLGTRRCLCAYRSDALDERPSCVL</sequence>
<evidence type="ECO:0000256" key="10">
    <source>
        <dbReference type="ARBA" id="ARBA00023157"/>
    </source>
</evidence>
<evidence type="ECO:0000256" key="2">
    <source>
        <dbReference type="ARBA" id="ARBA00022525"/>
    </source>
</evidence>
<feature type="repeat" description="LDL-receptor class B" evidence="13">
    <location>
        <begin position="1169"/>
        <end position="1211"/>
    </location>
</feature>
<evidence type="ECO:0000256" key="4">
    <source>
        <dbReference type="ARBA" id="ARBA00022536"/>
    </source>
</evidence>
<dbReference type="InterPro" id="IPR000742">
    <property type="entry name" value="EGF"/>
</dbReference>
<dbReference type="SMART" id="SM00181">
    <property type="entry name" value="EGF"/>
    <property type="match status" value="11"/>
</dbReference>
<dbReference type="InterPro" id="IPR001881">
    <property type="entry name" value="EGF-like_Ca-bd_dom"/>
</dbReference>
<evidence type="ECO:0000256" key="3">
    <source>
        <dbReference type="ARBA" id="ARBA00022530"/>
    </source>
</evidence>
<keyword evidence="8" id="KW-0084">Basement membrane</keyword>